<accession>A0A195CCH3</accession>
<protein>
    <submittedName>
        <fullName evidence="1">Uncharacterized protein</fullName>
    </submittedName>
</protein>
<gene>
    <name evidence="1" type="ORF">ALC62_11272</name>
</gene>
<dbReference type="Proteomes" id="UP000078542">
    <property type="component" value="Unassembled WGS sequence"/>
</dbReference>
<dbReference type="EMBL" id="KQ978023">
    <property type="protein sequence ID" value="KYM97926.1"/>
    <property type="molecule type" value="Genomic_DNA"/>
</dbReference>
<organism evidence="1 2">
    <name type="scientific">Cyphomyrmex costatus</name>
    <dbReference type="NCBI Taxonomy" id="456900"/>
    <lineage>
        <taxon>Eukaryota</taxon>
        <taxon>Metazoa</taxon>
        <taxon>Ecdysozoa</taxon>
        <taxon>Arthropoda</taxon>
        <taxon>Hexapoda</taxon>
        <taxon>Insecta</taxon>
        <taxon>Pterygota</taxon>
        <taxon>Neoptera</taxon>
        <taxon>Endopterygota</taxon>
        <taxon>Hymenoptera</taxon>
        <taxon>Apocrita</taxon>
        <taxon>Aculeata</taxon>
        <taxon>Formicoidea</taxon>
        <taxon>Formicidae</taxon>
        <taxon>Myrmicinae</taxon>
        <taxon>Cyphomyrmex</taxon>
    </lineage>
</organism>
<sequence>MIHLQVAQSVTVSSLQHLLCHQAAIVLVREFAMEAEELTQLPFHPFLIMFNSTYGDQQIRRRSSFSESLESAPAIHPEDSPISSVRSHEDFRLLSASESPTVKTIPDDVCSSFDPVCAASKDDEDELFSNVVVLQDSHRLRGLGFKAAIKPKIIETSQMETISTADLSLSTRARTDSTDDVVTNAVAPSDIAQILLAADADVDVEPNGDVKSSGVDVDVISVSSTVGPSIISNGFSTAHVSKFDTVRFITNLKLRQNRPSSTSNVDNVRFLILTSYFSAKLLITSHALQQTQTSSLLQFRVALLTATKCSENTMDLLDPVLVVRGSINTAY</sequence>
<proteinExistence type="predicted"/>
<reference evidence="1 2" key="1">
    <citation type="submission" date="2016-03" db="EMBL/GenBank/DDBJ databases">
        <title>Cyphomyrmex costatus WGS genome.</title>
        <authorList>
            <person name="Nygaard S."/>
            <person name="Hu H."/>
            <person name="Boomsma J."/>
            <person name="Zhang G."/>
        </authorList>
    </citation>
    <scope>NUCLEOTIDE SEQUENCE [LARGE SCALE GENOMIC DNA]</scope>
    <source>
        <strain evidence="1">MS0001</strain>
        <tissue evidence="1">Whole body</tissue>
    </source>
</reference>
<evidence type="ECO:0000313" key="1">
    <source>
        <dbReference type="EMBL" id="KYM97926.1"/>
    </source>
</evidence>
<name>A0A195CCH3_9HYME</name>
<dbReference type="AlphaFoldDB" id="A0A195CCH3"/>
<evidence type="ECO:0000313" key="2">
    <source>
        <dbReference type="Proteomes" id="UP000078542"/>
    </source>
</evidence>
<keyword evidence="2" id="KW-1185">Reference proteome</keyword>